<accession>A0A9D2PBM9</accession>
<feature type="domain" description="Putative Se/S carrier protein-like" evidence="1">
    <location>
        <begin position="8"/>
        <end position="72"/>
    </location>
</feature>
<dbReference type="InterPro" id="IPR021778">
    <property type="entry name" value="Se/S_carrier-like"/>
</dbReference>
<reference evidence="2" key="2">
    <citation type="submission" date="2021-04" db="EMBL/GenBank/DDBJ databases">
        <authorList>
            <person name="Gilroy R."/>
        </authorList>
    </citation>
    <scope>NUCLEOTIDE SEQUENCE</scope>
    <source>
        <strain evidence="2">CHK183-5548</strain>
    </source>
</reference>
<evidence type="ECO:0000313" key="2">
    <source>
        <dbReference type="EMBL" id="HJC47036.1"/>
    </source>
</evidence>
<dbReference type="EMBL" id="DWWL01000017">
    <property type="protein sequence ID" value="HJC47036.1"/>
    <property type="molecule type" value="Genomic_DNA"/>
</dbReference>
<gene>
    <name evidence="2" type="ORF">IAA04_03175</name>
</gene>
<evidence type="ECO:0000313" key="3">
    <source>
        <dbReference type="Proteomes" id="UP000823883"/>
    </source>
</evidence>
<sequence length="78" mass="8596">MRKKEPSLLISFRTAAEAMAMETACREAGVPGRLIPVPSFVTAGCSFGWKAPEAAEKEVMEFVREKGLEYEKAGIYLL</sequence>
<name>A0A9D2PBM9_9FIRM</name>
<protein>
    <submittedName>
        <fullName evidence="2">DUF3343 domain-containing protein</fullName>
    </submittedName>
</protein>
<comment type="caution">
    <text evidence="2">The sequence shown here is derived from an EMBL/GenBank/DDBJ whole genome shotgun (WGS) entry which is preliminary data.</text>
</comment>
<dbReference type="Proteomes" id="UP000823883">
    <property type="component" value="Unassembled WGS sequence"/>
</dbReference>
<reference evidence="2" key="1">
    <citation type="journal article" date="2021" name="PeerJ">
        <title>Extensive microbial diversity within the chicken gut microbiome revealed by metagenomics and culture.</title>
        <authorList>
            <person name="Gilroy R."/>
            <person name="Ravi A."/>
            <person name="Getino M."/>
            <person name="Pursley I."/>
            <person name="Horton D.L."/>
            <person name="Alikhan N.F."/>
            <person name="Baker D."/>
            <person name="Gharbi K."/>
            <person name="Hall N."/>
            <person name="Watson M."/>
            <person name="Adriaenssens E.M."/>
            <person name="Foster-Nyarko E."/>
            <person name="Jarju S."/>
            <person name="Secka A."/>
            <person name="Antonio M."/>
            <person name="Oren A."/>
            <person name="Chaudhuri R.R."/>
            <person name="La Ragione R."/>
            <person name="Hildebrand F."/>
            <person name="Pallen M.J."/>
        </authorList>
    </citation>
    <scope>NUCLEOTIDE SEQUENCE</scope>
    <source>
        <strain evidence="2">CHK183-5548</strain>
    </source>
</reference>
<dbReference type="AlphaFoldDB" id="A0A9D2PBM9"/>
<organism evidence="2 3">
    <name type="scientific">Candidatus Lachnoclostridium pullistercoris</name>
    <dbReference type="NCBI Taxonomy" id="2838632"/>
    <lineage>
        <taxon>Bacteria</taxon>
        <taxon>Bacillati</taxon>
        <taxon>Bacillota</taxon>
        <taxon>Clostridia</taxon>
        <taxon>Lachnospirales</taxon>
        <taxon>Lachnospiraceae</taxon>
    </lineage>
</organism>
<dbReference type="Pfam" id="PF11823">
    <property type="entry name" value="Se_S_carrier"/>
    <property type="match status" value="1"/>
</dbReference>
<proteinExistence type="predicted"/>
<evidence type="ECO:0000259" key="1">
    <source>
        <dbReference type="Pfam" id="PF11823"/>
    </source>
</evidence>